<sequence>MLKLFGFITGRISMTSSSVSLIPLSIGLPSLNNNNNDDADGFNVEHMFDIQFDQVNSIDINLQNGGVSKTSISTKMTNFQSLKIANLCNRVFSYDDSNVDLLINIRNFKTGLSFLDHYKFFNFNSVQINDLNVMIQVPKTKLVWLLMKDIEIGEFTIDTNTDPQDGSEMVEVDTSLQLHEDSVLKFIESPLISAIDWEIALPGCKENNNNKTSSLELNYINFANLTTGQFEMKPRELNSMGVHVETSEIDSRLSEVCPIGDGKGKSPVDNFVSRLLNNETVFFQLSGSAHQQQHEEQSTKLPAWLRDIIKELKLQMYIPEISDKNKLPTILQPTISKFEIQDIEFEVNKEGHLTIGTEIWVGIELPEQIKNLPDFKVNSIWGQIKLVDHNTTLGYLQLSPFSKVNFDSRGKNITVSVTDSMVVIKDDVQSGELLQKLIQGQNITFEVISGLGLTINSKILKKWHKNYKSNCNPCHWFIQVQWILTC</sequence>
<evidence type="ECO:0000313" key="1">
    <source>
        <dbReference type="EMBL" id="GME81209.1"/>
    </source>
</evidence>
<gene>
    <name evidence="1" type="ORF">Amon02_000481000</name>
</gene>
<dbReference type="EMBL" id="BSXS01003393">
    <property type="protein sequence ID" value="GME81209.1"/>
    <property type="molecule type" value="Genomic_DNA"/>
</dbReference>
<reference evidence="1" key="1">
    <citation type="submission" date="2023-04" db="EMBL/GenBank/DDBJ databases">
        <title>Ambrosiozyma monospora NBRC 10751.</title>
        <authorList>
            <person name="Ichikawa N."/>
            <person name="Sato H."/>
            <person name="Tonouchi N."/>
        </authorList>
    </citation>
    <scope>NUCLEOTIDE SEQUENCE</scope>
    <source>
        <strain evidence="1">NBRC 10751</strain>
    </source>
</reference>
<dbReference type="Proteomes" id="UP001165064">
    <property type="component" value="Unassembled WGS sequence"/>
</dbReference>
<protein>
    <submittedName>
        <fullName evidence="1">Unnamed protein product</fullName>
    </submittedName>
</protein>
<accession>A0ACB5T4Y1</accession>
<keyword evidence="2" id="KW-1185">Reference proteome</keyword>
<organism evidence="1 2">
    <name type="scientific">Ambrosiozyma monospora</name>
    <name type="common">Yeast</name>
    <name type="synonym">Endomycopsis monosporus</name>
    <dbReference type="NCBI Taxonomy" id="43982"/>
    <lineage>
        <taxon>Eukaryota</taxon>
        <taxon>Fungi</taxon>
        <taxon>Dikarya</taxon>
        <taxon>Ascomycota</taxon>
        <taxon>Saccharomycotina</taxon>
        <taxon>Pichiomycetes</taxon>
        <taxon>Pichiales</taxon>
        <taxon>Pichiaceae</taxon>
        <taxon>Ambrosiozyma</taxon>
    </lineage>
</organism>
<name>A0ACB5T4Y1_AMBMO</name>
<proteinExistence type="predicted"/>
<comment type="caution">
    <text evidence="1">The sequence shown here is derived from an EMBL/GenBank/DDBJ whole genome shotgun (WGS) entry which is preliminary data.</text>
</comment>
<evidence type="ECO:0000313" key="2">
    <source>
        <dbReference type="Proteomes" id="UP001165064"/>
    </source>
</evidence>